<evidence type="ECO:0000256" key="6">
    <source>
        <dbReference type="SAM" id="Coils"/>
    </source>
</evidence>
<dbReference type="PROSITE" id="PS50950">
    <property type="entry name" value="ZF_THAP"/>
    <property type="match status" value="1"/>
</dbReference>
<dbReference type="Proteomes" id="UP001217089">
    <property type="component" value="Unassembled WGS sequence"/>
</dbReference>
<dbReference type="Gene3D" id="6.20.210.20">
    <property type="entry name" value="THAP domain"/>
    <property type="match status" value="1"/>
</dbReference>
<keyword evidence="9" id="KW-1185">Reference proteome</keyword>
<protein>
    <recommendedName>
        <fullName evidence="7">THAP-type domain-containing protein</fullName>
    </recommendedName>
</protein>
<gene>
    <name evidence="8" type="ORF">KUTeg_009253</name>
</gene>
<keyword evidence="4 5" id="KW-0238">DNA-binding</keyword>
<evidence type="ECO:0000256" key="3">
    <source>
        <dbReference type="ARBA" id="ARBA00022833"/>
    </source>
</evidence>
<evidence type="ECO:0000256" key="5">
    <source>
        <dbReference type="PROSITE-ProRule" id="PRU00309"/>
    </source>
</evidence>
<keyword evidence="6" id="KW-0175">Coiled coil</keyword>
<sequence length="313" mass="35166">MDVSKGHDKHCCVVQCVSNGWQNPNLSFHRFPPPGPKRNMWIWAIRRDLGPLFNISDETVVCSKHFRSEDFKWTPVRKTLKPEAVPSIFNWSKVTEPRRKIIKHEIPQKKCKTEVSLRLETTVNVSKGLDETQQLHLNVGSTSTDEAACANIKDLEDQLKKKNEEVKQLQERLEIERFGFISLSMFYAFFNYIKPAASSMTSYYYKSSSNVHSASVFIGHFISSNPCGGTIVVLYTFRSGLAASHGAYGLTTIPHGTTAIFTFIIRLKTLCGAICMNLLPSESGVVVCTLGHFKNVNSFTSTSCGLSFFFCDL</sequence>
<dbReference type="SMART" id="SM00980">
    <property type="entry name" value="THAP"/>
    <property type="match status" value="1"/>
</dbReference>
<evidence type="ECO:0000256" key="1">
    <source>
        <dbReference type="ARBA" id="ARBA00022723"/>
    </source>
</evidence>
<dbReference type="InterPro" id="IPR006612">
    <property type="entry name" value="THAP_Znf"/>
</dbReference>
<keyword evidence="3" id="KW-0862">Zinc</keyword>
<evidence type="ECO:0000259" key="7">
    <source>
        <dbReference type="PROSITE" id="PS50950"/>
    </source>
</evidence>
<proteinExistence type="predicted"/>
<name>A0ABQ9FBH1_TEGGR</name>
<accession>A0ABQ9FBH1</accession>
<keyword evidence="1" id="KW-0479">Metal-binding</keyword>
<dbReference type="InterPro" id="IPR052224">
    <property type="entry name" value="THAP_domain_protein"/>
</dbReference>
<dbReference type="Pfam" id="PF05485">
    <property type="entry name" value="THAP"/>
    <property type="match status" value="1"/>
</dbReference>
<comment type="caution">
    <text evidence="8">The sequence shown here is derived from an EMBL/GenBank/DDBJ whole genome shotgun (WGS) entry which is preliminary data.</text>
</comment>
<feature type="coiled-coil region" evidence="6">
    <location>
        <begin position="145"/>
        <end position="176"/>
    </location>
</feature>
<keyword evidence="2 5" id="KW-0863">Zinc-finger</keyword>
<dbReference type="PANTHER" id="PTHR46927:SF3">
    <property type="entry name" value="THAP-TYPE DOMAIN-CONTAINING PROTEIN"/>
    <property type="match status" value="1"/>
</dbReference>
<organism evidence="8 9">
    <name type="scientific">Tegillarca granosa</name>
    <name type="common">Malaysian cockle</name>
    <name type="synonym">Anadara granosa</name>
    <dbReference type="NCBI Taxonomy" id="220873"/>
    <lineage>
        <taxon>Eukaryota</taxon>
        <taxon>Metazoa</taxon>
        <taxon>Spiralia</taxon>
        <taxon>Lophotrochozoa</taxon>
        <taxon>Mollusca</taxon>
        <taxon>Bivalvia</taxon>
        <taxon>Autobranchia</taxon>
        <taxon>Pteriomorphia</taxon>
        <taxon>Arcoida</taxon>
        <taxon>Arcoidea</taxon>
        <taxon>Arcidae</taxon>
        <taxon>Tegillarca</taxon>
    </lineage>
</organism>
<feature type="domain" description="THAP-type" evidence="7">
    <location>
        <begin position="7"/>
        <end position="89"/>
    </location>
</feature>
<evidence type="ECO:0000313" key="9">
    <source>
        <dbReference type="Proteomes" id="UP001217089"/>
    </source>
</evidence>
<evidence type="ECO:0000256" key="4">
    <source>
        <dbReference type="ARBA" id="ARBA00023125"/>
    </source>
</evidence>
<dbReference type="EMBL" id="JARBDR010000411">
    <property type="protein sequence ID" value="KAJ8313197.1"/>
    <property type="molecule type" value="Genomic_DNA"/>
</dbReference>
<dbReference type="SUPFAM" id="SSF57716">
    <property type="entry name" value="Glucocorticoid receptor-like (DNA-binding domain)"/>
    <property type="match status" value="1"/>
</dbReference>
<dbReference type="InterPro" id="IPR038441">
    <property type="entry name" value="THAP_Znf_sf"/>
</dbReference>
<evidence type="ECO:0000313" key="8">
    <source>
        <dbReference type="EMBL" id="KAJ8313197.1"/>
    </source>
</evidence>
<reference evidence="8 9" key="1">
    <citation type="submission" date="2022-12" db="EMBL/GenBank/DDBJ databases">
        <title>Chromosome-level genome of Tegillarca granosa.</title>
        <authorList>
            <person name="Kim J."/>
        </authorList>
    </citation>
    <scope>NUCLEOTIDE SEQUENCE [LARGE SCALE GENOMIC DNA]</scope>
    <source>
        <strain evidence="8">Teg-2019</strain>
        <tissue evidence="8">Adductor muscle</tissue>
    </source>
</reference>
<dbReference type="PANTHER" id="PTHR46927">
    <property type="entry name" value="AGAP005574-PA"/>
    <property type="match status" value="1"/>
</dbReference>
<evidence type="ECO:0000256" key="2">
    <source>
        <dbReference type="ARBA" id="ARBA00022771"/>
    </source>
</evidence>
<dbReference type="SMART" id="SM00692">
    <property type="entry name" value="DM3"/>
    <property type="match status" value="1"/>
</dbReference>